<organism evidence="2 3">
    <name type="scientific">Fusobacterium mortiferum</name>
    <dbReference type="NCBI Taxonomy" id="850"/>
    <lineage>
        <taxon>Bacteria</taxon>
        <taxon>Fusobacteriati</taxon>
        <taxon>Fusobacteriota</taxon>
        <taxon>Fusobacteriia</taxon>
        <taxon>Fusobacteriales</taxon>
        <taxon>Fusobacteriaceae</taxon>
        <taxon>Fusobacterium</taxon>
    </lineage>
</organism>
<feature type="domain" description="EVE" evidence="1">
    <location>
        <begin position="12"/>
        <end position="63"/>
    </location>
</feature>
<feature type="non-terminal residue" evidence="2">
    <location>
        <position position="1"/>
    </location>
</feature>
<dbReference type="EMBL" id="JACJLT010000326">
    <property type="protein sequence ID" value="MBM6876365.1"/>
    <property type="molecule type" value="Genomic_DNA"/>
</dbReference>
<reference evidence="2 3" key="1">
    <citation type="journal article" date="2021" name="Sci. Rep.">
        <title>The distribution of antibiotic resistance genes in chicken gut microbiota commensals.</title>
        <authorList>
            <person name="Juricova H."/>
            <person name="Matiasovicova J."/>
            <person name="Kubasova T."/>
            <person name="Cejkova D."/>
            <person name="Rychlik I."/>
        </authorList>
    </citation>
    <scope>NUCLEOTIDE SEQUENCE [LARGE SCALE GENOMIC DNA]</scope>
    <source>
        <strain evidence="2 3">An425</strain>
    </source>
</reference>
<evidence type="ECO:0000259" key="1">
    <source>
        <dbReference type="Pfam" id="PF01878"/>
    </source>
</evidence>
<gene>
    <name evidence="2" type="ORF">H6A04_12085</name>
</gene>
<proteinExistence type="predicted"/>
<dbReference type="Gene3D" id="3.10.590.10">
    <property type="entry name" value="ph1033 like domains"/>
    <property type="match status" value="1"/>
</dbReference>
<comment type="caution">
    <text evidence="2">The sequence shown here is derived from an EMBL/GenBank/DDBJ whole genome shotgun (WGS) entry which is preliminary data.</text>
</comment>
<evidence type="ECO:0000313" key="2">
    <source>
        <dbReference type="EMBL" id="MBM6876365.1"/>
    </source>
</evidence>
<dbReference type="SUPFAM" id="SSF88697">
    <property type="entry name" value="PUA domain-like"/>
    <property type="match status" value="1"/>
</dbReference>
<dbReference type="RefSeq" id="WP_204716959.1">
    <property type="nucleotide sequence ID" value="NZ_JACJLT010000326.1"/>
</dbReference>
<accession>A0ABS2G5C7</accession>
<name>A0ABS2G5C7_FUSMR</name>
<dbReference type="InterPro" id="IPR015947">
    <property type="entry name" value="PUA-like_sf"/>
</dbReference>
<evidence type="ECO:0000313" key="3">
    <source>
        <dbReference type="Proteomes" id="UP000728968"/>
    </source>
</evidence>
<protein>
    <submittedName>
        <fullName evidence="2">EVE domain-containing protein</fullName>
    </submittedName>
</protein>
<sequence length="118" mass="13768">QYTTDIYKNVIEDFRNGIIDKWEVTKHKKNIKMGDIAIIYVGGNKGKYILGIAEITSEIFFIEEKKRDYVKIKIVENWSDTPIPFSLVKKEIPDILIGISGTNFRANEKQYKKLRELV</sequence>
<dbReference type="Pfam" id="PF01878">
    <property type="entry name" value="EVE"/>
    <property type="match status" value="1"/>
</dbReference>
<keyword evidence="3" id="KW-1185">Reference proteome</keyword>
<dbReference type="Proteomes" id="UP000728968">
    <property type="component" value="Unassembled WGS sequence"/>
</dbReference>
<dbReference type="InterPro" id="IPR002740">
    <property type="entry name" value="EVE_domain"/>
</dbReference>